<accession>A0A5S9EQW2</accession>
<protein>
    <submittedName>
        <fullName evidence="1">Uncharacterized protein</fullName>
    </submittedName>
</protein>
<proteinExistence type="predicted"/>
<dbReference type="EMBL" id="AP019525">
    <property type="protein sequence ID" value="BBI90972.1"/>
    <property type="molecule type" value="Genomic_DNA"/>
</dbReference>
<reference evidence="1 2" key="1">
    <citation type="journal article" date="2019" name="Arch. Virol.">
        <title>A novel jumbo Tenacibaculum maritimum lytic phage with head-fiber-like appendages.</title>
        <authorList>
            <person name="Kawato Y."/>
            <person name="Istiqomah I."/>
            <person name="Gaafar A.Y."/>
            <person name="Hanaoka M."/>
            <person name="Ishimaru K."/>
            <person name="Yasuike M."/>
            <person name="Nishiki I."/>
            <person name="Nakamura Y."/>
            <person name="Fujiwara A."/>
            <person name="Nakai T."/>
        </authorList>
    </citation>
    <scope>NUCLEOTIDE SEQUENCE [LARGE SCALE GENOMIC DNA]</scope>
    <source>
        <strain evidence="1 2">PTm5</strain>
    </source>
</reference>
<dbReference type="Proteomes" id="UP000424080">
    <property type="component" value="Segment"/>
</dbReference>
<sequence length="131" mass="15402">MTLLKILKTEREFEPLFELVEFDPRTNKQVNKIQEFHKLGIMVDCDGDSWIGLKTGKYDTVQTKFNEYVYKCKNSAYPQMADKVRLYDITKMPSDDVEKLLTHSGIVKNLLNKKEYPYTQGTSFDEYELVE</sequence>
<organism evidence="1 2">
    <name type="scientific">Tenacibaculum phage PTm5</name>
    <dbReference type="NCBI Taxonomy" id="2547426"/>
    <lineage>
        <taxon>Viruses</taxon>
        <taxon>Duplodnaviria</taxon>
        <taxon>Heunggongvirae</taxon>
        <taxon>Uroviricota</taxon>
        <taxon>Caudoviricetes</taxon>
        <taxon>Shirahamavirus</taxon>
        <taxon>Shirahamavirus PTm1</taxon>
    </lineage>
</organism>
<evidence type="ECO:0000313" key="2">
    <source>
        <dbReference type="Proteomes" id="UP000424080"/>
    </source>
</evidence>
<evidence type="ECO:0000313" key="1">
    <source>
        <dbReference type="EMBL" id="BBI90972.1"/>
    </source>
</evidence>
<name>A0A5S9EQW2_9CAUD</name>